<dbReference type="Proteomes" id="UP000618931">
    <property type="component" value="Unassembled WGS sequence"/>
</dbReference>
<evidence type="ECO:0000313" key="2">
    <source>
        <dbReference type="EMBL" id="MBF9222792.1"/>
    </source>
</evidence>
<comment type="caution">
    <text evidence="2">The sequence shown here is derived from an EMBL/GenBank/DDBJ whole genome shotgun (WGS) entry which is preliminary data.</text>
</comment>
<accession>A0ABS0I737</accession>
<keyword evidence="3" id="KW-1185">Reference proteome</keyword>
<feature type="compositionally biased region" description="Low complexity" evidence="1">
    <location>
        <begin position="12"/>
        <end position="21"/>
    </location>
</feature>
<name>A0ABS0I737_9BACT</name>
<evidence type="ECO:0000313" key="3">
    <source>
        <dbReference type="Proteomes" id="UP000618931"/>
    </source>
</evidence>
<protein>
    <submittedName>
        <fullName evidence="2">Uncharacterized protein</fullName>
    </submittedName>
</protein>
<proteinExistence type="predicted"/>
<organism evidence="2 3">
    <name type="scientific">Hymenobacter ruricola</name>
    <dbReference type="NCBI Taxonomy" id="2791023"/>
    <lineage>
        <taxon>Bacteria</taxon>
        <taxon>Pseudomonadati</taxon>
        <taxon>Bacteroidota</taxon>
        <taxon>Cytophagia</taxon>
        <taxon>Cytophagales</taxon>
        <taxon>Hymenobacteraceae</taxon>
        <taxon>Hymenobacter</taxon>
    </lineage>
</organism>
<feature type="region of interest" description="Disordered" evidence="1">
    <location>
        <begin position="1"/>
        <end position="35"/>
    </location>
</feature>
<dbReference type="RefSeq" id="WP_196294235.1">
    <property type="nucleotide sequence ID" value="NZ_JADQDM010000009.1"/>
</dbReference>
<reference evidence="2 3" key="1">
    <citation type="submission" date="2020-11" db="EMBL/GenBank/DDBJ databases">
        <authorList>
            <person name="Kim M.K."/>
        </authorList>
    </citation>
    <scope>NUCLEOTIDE SEQUENCE [LARGE SCALE GENOMIC DNA]</scope>
    <source>
        <strain evidence="2 3">BT662</strain>
    </source>
</reference>
<sequence>MAQLRKKASAVAKRTTTATSPRPAPKTKAARKDTPAFSHAVFASEAEYNQSVASVVARIQNGQAPMRQPDE</sequence>
<evidence type="ECO:0000256" key="1">
    <source>
        <dbReference type="SAM" id="MobiDB-lite"/>
    </source>
</evidence>
<gene>
    <name evidence="2" type="ORF">I2H31_16935</name>
</gene>
<dbReference type="EMBL" id="JADQDM010000009">
    <property type="protein sequence ID" value="MBF9222792.1"/>
    <property type="molecule type" value="Genomic_DNA"/>
</dbReference>